<feature type="chain" id="PRO_5010370759" evidence="2">
    <location>
        <begin position="21"/>
        <end position="123"/>
    </location>
</feature>
<reference evidence="4" key="1">
    <citation type="submission" date="2016-10" db="EMBL/GenBank/DDBJ databases">
        <authorList>
            <person name="Varghese N."/>
            <person name="Submissions S."/>
        </authorList>
    </citation>
    <scope>NUCLEOTIDE SEQUENCE [LARGE SCALE GENOMIC DNA]</scope>
    <source>
        <strain evidence="4">DSM 44142</strain>
    </source>
</reference>
<dbReference type="AlphaFoldDB" id="A0A1H1F4U0"/>
<keyword evidence="2" id="KW-0732">Signal</keyword>
<feature type="compositionally biased region" description="Basic and acidic residues" evidence="1">
    <location>
        <begin position="54"/>
        <end position="63"/>
    </location>
</feature>
<feature type="signal peptide" evidence="2">
    <location>
        <begin position="1"/>
        <end position="20"/>
    </location>
</feature>
<proteinExistence type="predicted"/>
<sequence length="123" mass="12523">MLGFAVLLMHLGMPPAAATAASVGPSATSHGMHRATPADAAFSPAEHGTSVDKQSLDAVHDHESHDCAGTVVVHKQVAPPALVAVLPLPDGAPDVTPATRAALARGPPPWTVHDLAQLCVLRV</sequence>
<evidence type="ECO:0000313" key="4">
    <source>
        <dbReference type="Proteomes" id="UP000183053"/>
    </source>
</evidence>
<gene>
    <name evidence="3" type="ORF">SAMN04489765_2493</name>
</gene>
<evidence type="ECO:0000256" key="2">
    <source>
        <dbReference type="SAM" id="SignalP"/>
    </source>
</evidence>
<evidence type="ECO:0000256" key="1">
    <source>
        <dbReference type="SAM" id="MobiDB-lite"/>
    </source>
</evidence>
<accession>A0A1H1F4U0</accession>
<keyword evidence="4" id="KW-1185">Reference proteome</keyword>
<evidence type="ECO:0000313" key="3">
    <source>
        <dbReference type="EMBL" id="SDQ95436.1"/>
    </source>
</evidence>
<dbReference type="Proteomes" id="UP000183053">
    <property type="component" value="Unassembled WGS sequence"/>
</dbReference>
<dbReference type="EMBL" id="FNLF01000002">
    <property type="protein sequence ID" value="SDQ95436.1"/>
    <property type="molecule type" value="Genomic_DNA"/>
</dbReference>
<feature type="region of interest" description="Disordered" evidence="1">
    <location>
        <begin position="22"/>
        <end position="63"/>
    </location>
</feature>
<name>A0A1H1F4U0_9ACTN</name>
<protein>
    <submittedName>
        <fullName evidence="3">Uncharacterized protein</fullName>
    </submittedName>
</protein>
<organism evidence="3 4">
    <name type="scientific">Tsukamurella pulmonis</name>
    <dbReference type="NCBI Taxonomy" id="47312"/>
    <lineage>
        <taxon>Bacteria</taxon>
        <taxon>Bacillati</taxon>
        <taxon>Actinomycetota</taxon>
        <taxon>Actinomycetes</taxon>
        <taxon>Mycobacteriales</taxon>
        <taxon>Tsukamurellaceae</taxon>
        <taxon>Tsukamurella</taxon>
    </lineage>
</organism>
<dbReference type="STRING" id="47312.SAMN04489765_2493"/>